<dbReference type="PANTHER" id="PTHR11081:SF75">
    <property type="entry name" value="ENDONUCLEASE, PUTATIVE (AFU_ORTHOLOGUE AFUA_3G13260)-RELATED"/>
    <property type="match status" value="1"/>
</dbReference>
<dbReference type="AlphaFoldDB" id="A0A8H5BM15"/>
<dbReference type="PANTHER" id="PTHR11081">
    <property type="entry name" value="FLAP ENDONUCLEASE FAMILY MEMBER"/>
    <property type="match status" value="1"/>
</dbReference>
<dbReference type="GO" id="GO:0017108">
    <property type="term" value="F:5'-flap endonuclease activity"/>
    <property type="evidence" value="ECO:0007669"/>
    <property type="project" value="TreeGrafter"/>
</dbReference>
<evidence type="ECO:0000259" key="1">
    <source>
        <dbReference type="SMART" id="SM00484"/>
    </source>
</evidence>
<evidence type="ECO:0000313" key="2">
    <source>
        <dbReference type="EMBL" id="KAF5325924.1"/>
    </source>
</evidence>
<accession>A0A8H5BM15</accession>
<dbReference type="GO" id="GO:0006974">
    <property type="term" value="P:DNA damage response"/>
    <property type="evidence" value="ECO:0007669"/>
    <property type="project" value="UniProtKB-ARBA"/>
</dbReference>
<gene>
    <name evidence="2" type="ORF">D9611_000198</name>
</gene>
<dbReference type="Gene3D" id="1.10.150.20">
    <property type="entry name" value="5' to 3' exonuclease, C-terminal subdomain"/>
    <property type="match status" value="1"/>
</dbReference>
<dbReference type="Pfam" id="PF00867">
    <property type="entry name" value="XPG_I"/>
    <property type="match status" value="1"/>
</dbReference>
<dbReference type="Gene3D" id="3.40.50.1010">
    <property type="entry name" value="5'-nuclease"/>
    <property type="match status" value="1"/>
</dbReference>
<dbReference type="InterPro" id="IPR006086">
    <property type="entry name" value="XPG-I_dom"/>
</dbReference>
<dbReference type="PRINTS" id="PR00853">
    <property type="entry name" value="XPGRADSUPER"/>
</dbReference>
<dbReference type="SMART" id="SM00484">
    <property type="entry name" value="XPGI"/>
    <property type="match status" value="1"/>
</dbReference>
<sequence length="208" mass="22930">MATKKKGETINSWTWIGCETELACLRKSLEQLLTVPAIVVVVFDGPQRPKIKRGKQVQTSCPYQLEPAFHEIIEAMGFYCETGPGEAEAHLVMLNQSGAVDYIFTSDNDALVFGAKNVIRLLRDNNNCDHVEVYNDAALLGHPYGPLMRDGLVLIAMLCGGDYADGIKGFGVRSAWRVASKSTLATDLCNIIYRRSHLGVDVPAELYH</sequence>
<dbReference type="SUPFAM" id="SSF88723">
    <property type="entry name" value="PIN domain-like"/>
    <property type="match status" value="1"/>
</dbReference>
<dbReference type="Proteomes" id="UP000541558">
    <property type="component" value="Unassembled WGS sequence"/>
</dbReference>
<reference evidence="2 3" key="1">
    <citation type="journal article" date="2020" name="ISME J.">
        <title>Uncovering the hidden diversity of litter-decomposition mechanisms in mushroom-forming fungi.</title>
        <authorList>
            <person name="Floudas D."/>
            <person name="Bentzer J."/>
            <person name="Ahren D."/>
            <person name="Johansson T."/>
            <person name="Persson P."/>
            <person name="Tunlid A."/>
        </authorList>
    </citation>
    <scope>NUCLEOTIDE SEQUENCE [LARGE SCALE GENOMIC DNA]</scope>
    <source>
        <strain evidence="2 3">CBS 175.51</strain>
    </source>
</reference>
<dbReference type="EMBL" id="JAACJK010000163">
    <property type="protein sequence ID" value="KAF5325924.1"/>
    <property type="molecule type" value="Genomic_DNA"/>
</dbReference>
<dbReference type="OrthoDB" id="2148513at2759"/>
<comment type="caution">
    <text evidence="2">The sequence shown here is derived from an EMBL/GenBank/DDBJ whole genome shotgun (WGS) entry which is preliminary data.</text>
</comment>
<evidence type="ECO:0000313" key="3">
    <source>
        <dbReference type="Proteomes" id="UP000541558"/>
    </source>
</evidence>
<dbReference type="InterPro" id="IPR029060">
    <property type="entry name" value="PIN-like_dom_sf"/>
</dbReference>
<protein>
    <recommendedName>
        <fullName evidence="1">XPG-I domain-containing protein</fullName>
    </recommendedName>
</protein>
<name>A0A8H5BM15_9AGAR</name>
<proteinExistence type="predicted"/>
<organism evidence="2 3">
    <name type="scientific">Ephemerocybe angulata</name>
    <dbReference type="NCBI Taxonomy" id="980116"/>
    <lineage>
        <taxon>Eukaryota</taxon>
        <taxon>Fungi</taxon>
        <taxon>Dikarya</taxon>
        <taxon>Basidiomycota</taxon>
        <taxon>Agaricomycotina</taxon>
        <taxon>Agaricomycetes</taxon>
        <taxon>Agaricomycetidae</taxon>
        <taxon>Agaricales</taxon>
        <taxon>Agaricineae</taxon>
        <taxon>Psathyrellaceae</taxon>
        <taxon>Ephemerocybe</taxon>
    </lineage>
</organism>
<keyword evidence="3" id="KW-1185">Reference proteome</keyword>
<feature type="domain" description="XPG-I" evidence="1">
    <location>
        <begin position="74"/>
        <end position="142"/>
    </location>
</feature>
<dbReference type="InterPro" id="IPR006084">
    <property type="entry name" value="XPG/Rad2"/>
</dbReference>